<keyword evidence="6 10" id="KW-0238">DNA-binding</keyword>
<feature type="domain" description="Response regulatory" evidence="12">
    <location>
        <begin position="4"/>
        <end position="120"/>
    </location>
</feature>
<dbReference type="GO" id="GO:0003700">
    <property type="term" value="F:DNA-binding transcription factor activity"/>
    <property type="evidence" value="ECO:0007669"/>
    <property type="project" value="InterPro"/>
</dbReference>
<keyword evidence="2 10" id="KW-0963">Cytoplasm</keyword>
<evidence type="ECO:0000256" key="9">
    <source>
        <dbReference type="ARBA" id="ARBA00024867"/>
    </source>
</evidence>
<evidence type="ECO:0000256" key="7">
    <source>
        <dbReference type="ARBA" id="ARBA00023159"/>
    </source>
</evidence>
<comment type="function">
    <text evidence="9">May play the central regulatory role in sporulation. It may be an element of the effector pathway responsible for the activation of sporulation genes in response to nutritional stress. Spo0A may act in concert with spo0H (a sigma factor) to control the expression of some genes that are critical to the sporulation process.</text>
</comment>
<evidence type="ECO:0000256" key="1">
    <source>
        <dbReference type="ARBA" id="ARBA00004496"/>
    </source>
</evidence>
<dbReference type="InterPro" id="IPR048714">
    <property type="entry name" value="DpiA-like_HTH"/>
</dbReference>
<dbReference type="Pfam" id="PF20714">
    <property type="entry name" value="HTH_64"/>
    <property type="match status" value="1"/>
</dbReference>
<dbReference type="Pfam" id="PF00072">
    <property type="entry name" value="Response_reg"/>
    <property type="match status" value="1"/>
</dbReference>
<evidence type="ECO:0000256" key="2">
    <source>
        <dbReference type="ARBA" id="ARBA00022490"/>
    </source>
</evidence>
<dbReference type="PANTHER" id="PTHR45526">
    <property type="entry name" value="TRANSCRIPTIONAL REGULATORY PROTEIN DPIA"/>
    <property type="match status" value="1"/>
</dbReference>
<keyword evidence="5 10" id="KW-0805">Transcription regulation</keyword>
<evidence type="ECO:0000259" key="12">
    <source>
        <dbReference type="PROSITE" id="PS50110"/>
    </source>
</evidence>
<dbReference type="GO" id="GO:0005737">
    <property type="term" value="C:cytoplasm"/>
    <property type="evidence" value="ECO:0007669"/>
    <property type="project" value="UniProtKB-SubCell"/>
</dbReference>
<dbReference type="GO" id="GO:0003677">
    <property type="term" value="F:DNA binding"/>
    <property type="evidence" value="ECO:0007669"/>
    <property type="project" value="UniProtKB-KW"/>
</dbReference>
<dbReference type="EMBL" id="VNHM01000002">
    <property type="protein sequence ID" value="TYO97449.1"/>
    <property type="molecule type" value="Genomic_DNA"/>
</dbReference>
<evidence type="ECO:0000313" key="13">
    <source>
        <dbReference type="EMBL" id="TYO97449.1"/>
    </source>
</evidence>
<evidence type="ECO:0000256" key="4">
    <source>
        <dbReference type="ARBA" id="ARBA00023012"/>
    </source>
</evidence>
<comment type="caution">
    <text evidence="13">The sequence shown here is derived from an EMBL/GenBank/DDBJ whole genome shotgun (WGS) entry which is preliminary data.</text>
</comment>
<dbReference type="Gene3D" id="3.40.50.2300">
    <property type="match status" value="1"/>
</dbReference>
<proteinExistence type="predicted"/>
<keyword evidence="7 10" id="KW-0010">Activator</keyword>
<name>A0A5S4ZX97_9FIRM</name>
<sequence length="229" mass="26022">MNIRVLIIEDDPMVIEVNTQFVNNVPGFQVCGTAKTSGEALKKLRDARYHLALLDIYLPDMDGVTLLREIRKKGIGIDVIMVTAAQDAEIIQNVFRYGAVDYIIKPFKFNRLKRALESYADMHKCFQKSVLNQSELDKLTMTRITSGRETETLPKGLNQVTFKQVLICLLKEGNNLSAEEVAGKLGLARVTARRYLEYLESIGKVRAKFQYGSVGRPVKRYFIKNENEN</sequence>
<gene>
    <name evidence="13" type="ORF">LX24_00644</name>
</gene>
<dbReference type="AlphaFoldDB" id="A0A5S4ZX97"/>
<evidence type="ECO:0000256" key="11">
    <source>
        <dbReference type="PROSITE-ProRule" id="PRU00169"/>
    </source>
</evidence>
<evidence type="ECO:0000256" key="3">
    <source>
        <dbReference type="ARBA" id="ARBA00022553"/>
    </source>
</evidence>
<keyword evidence="8 10" id="KW-0804">Transcription</keyword>
<accession>A0A5S4ZX97</accession>
<evidence type="ECO:0000313" key="14">
    <source>
        <dbReference type="Proteomes" id="UP000323166"/>
    </source>
</evidence>
<dbReference type="PIRSF" id="PIRSF006171">
    <property type="entry name" value="RR_citrat_malat"/>
    <property type="match status" value="1"/>
</dbReference>
<reference evidence="13 14" key="1">
    <citation type="submission" date="2019-07" db="EMBL/GenBank/DDBJ databases">
        <title>Genomic Encyclopedia of Type Strains, Phase I: the one thousand microbial genomes (KMG-I) project.</title>
        <authorList>
            <person name="Kyrpides N."/>
        </authorList>
    </citation>
    <scope>NUCLEOTIDE SEQUENCE [LARGE SCALE GENOMIC DNA]</scope>
    <source>
        <strain evidence="13 14">DSM 6562</strain>
    </source>
</reference>
<dbReference type="InterPro" id="IPR001789">
    <property type="entry name" value="Sig_transdc_resp-reg_receiver"/>
</dbReference>
<protein>
    <recommendedName>
        <fullName evidence="10">Transcriptional regulatory protein</fullName>
    </recommendedName>
</protein>
<dbReference type="InterPro" id="IPR024187">
    <property type="entry name" value="Sig_transdc_resp-reg_cit/mal"/>
</dbReference>
<keyword evidence="14" id="KW-1185">Reference proteome</keyword>
<keyword evidence="3 11" id="KW-0597">Phosphoprotein</keyword>
<dbReference type="SUPFAM" id="SSF52172">
    <property type="entry name" value="CheY-like"/>
    <property type="match status" value="1"/>
</dbReference>
<evidence type="ECO:0000256" key="10">
    <source>
        <dbReference type="PIRNR" id="PIRNR006171"/>
    </source>
</evidence>
<evidence type="ECO:0000256" key="5">
    <source>
        <dbReference type="ARBA" id="ARBA00023015"/>
    </source>
</evidence>
<evidence type="ECO:0000256" key="6">
    <source>
        <dbReference type="ARBA" id="ARBA00023125"/>
    </source>
</evidence>
<organism evidence="13 14">
    <name type="scientific">Desulfallas thermosapovorans DSM 6562</name>
    <dbReference type="NCBI Taxonomy" id="1121431"/>
    <lineage>
        <taxon>Bacteria</taxon>
        <taxon>Bacillati</taxon>
        <taxon>Bacillota</taxon>
        <taxon>Clostridia</taxon>
        <taxon>Eubacteriales</taxon>
        <taxon>Desulfallaceae</taxon>
        <taxon>Desulfallas</taxon>
    </lineage>
</organism>
<dbReference type="Proteomes" id="UP000323166">
    <property type="component" value="Unassembled WGS sequence"/>
</dbReference>
<dbReference type="Gene3D" id="1.10.10.10">
    <property type="entry name" value="Winged helix-like DNA-binding domain superfamily/Winged helix DNA-binding domain"/>
    <property type="match status" value="1"/>
</dbReference>
<comment type="subcellular location">
    <subcellularLocation>
        <location evidence="1 10">Cytoplasm</location>
    </subcellularLocation>
</comment>
<dbReference type="CDD" id="cd19925">
    <property type="entry name" value="REC_citrate_TCS"/>
    <property type="match status" value="1"/>
</dbReference>
<dbReference type="SMART" id="SM00448">
    <property type="entry name" value="REC"/>
    <property type="match status" value="1"/>
</dbReference>
<feature type="modified residue" description="4-aspartylphosphate" evidence="11">
    <location>
        <position position="55"/>
    </location>
</feature>
<keyword evidence="4 10" id="KW-0902">Two-component regulatory system</keyword>
<dbReference type="GO" id="GO:0000156">
    <property type="term" value="F:phosphorelay response regulator activity"/>
    <property type="evidence" value="ECO:0007669"/>
    <property type="project" value="TreeGrafter"/>
</dbReference>
<dbReference type="InterPro" id="IPR011006">
    <property type="entry name" value="CheY-like_superfamily"/>
</dbReference>
<evidence type="ECO:0000256" key="8">
    <source>
        <dbReference type="ARBA" id="ARBA00023163"/>
    </source>
</evidence>
<dbReference type="InterPro" id="IPR051271">
    <property type="entry name" value="2C-system_Tx_regulators"/>
</dbReference>
<dbReference type="PANTHER" id="PTHR45526:SF1">
    <property type="entry name" value="TRANSCRIPTIONAL REGULATORY PROTEIN DCUR-RELATED"/>
    <property type="match status" value="1"/>
</dbReference>
<dbReference type="InterPro" id="IPR036388">
    <property type="entry name" value="WH-like_DNA-bd_sf"/>
</dbReference>
<dbReference type="PROSITE" id="PS50110">
    <property type="entry name" value="RESPONSE_REGULATORY"/>
    <property type="match status" value="1"/>
</dbReference>